<dbReference type="PANTHER" id="PTHR42760:SF121">
    <property type="entry name" value="3-OXOACYL-(ACYL-CARRIER-PROTEIN) REDUCTASE"/>
    <property type="match status" value="1"/>
</dbReference>
<evidence type="ECO:0000256" key="1">
    <source>
        <dbReference type="ARBA" id="ARBA00006484"/>
    </source>
</evidence>
<protein>
    <submittedName>
        <fullName evidence="3">NAD(P)-binding protein</fullName>
    </submittedName>
</protein>
<evidence type="ECO:0000313" key="3">
    <source>
        <dbReference type="EMBL" id="PCH44831.1"/>
    </source>
</evidence>
<sequence length="266" mass="27339">MAGMAHAAATASRRIAIVTGAAQGIGKCIALRLARDGLVLAVNDLAAKRATLQDVVAEIQAGGGEAIAVPADVSVEGDVQAMTAHVVEKLGGIDVMIANAAVTGPIKPLVEVTSAEWDATMMVDLRGTMLSYKYAALQMIKQGRGGRIIGASSMVGKQGVQNGSAYSAAKFAIRGLTHSAAKELAQHKITVNAYAPGFILTELTMLPQDAVNGGPGSTLKKIAGWPSSMPAAEPEVVASLVSHLVKPESYFITGQTITVDGGFQCD</sequence>
<dbReference type="SUPFAM" id="SSF51735">
    <property type="entry name" value="NAD(P)-binding Rossmann-fold domains"/>
    <property type="match status" value="1"/>
</dbReference>
<dbReference type="GO" id="GO:0016616">
    <property type="term" value="F:oxidoreductase activity, acting on the CH-OH group of donors, NAD or NADP as acceptor"/>
    <property type="evidence" value="ECO:0007669"/>
    <property type="project" value="TreeGrafter"/>
</dbReference>
<dbReference type="Pfam" id="PF13561">
    <property type="entry name" value="adh_short_C2"/>
    <property type="match status" value="1"/>
</dbReference>
<dbReference type="GO" id="GO:0006633">
    <property type="term" value="P:fatty acid biosynthetic process"/>
    <property type="evidence" value="ECO:0007669"/>
    <property type="project" value="TreeGrafter"/>
</dbReference>
<dbReference type="PRINTS" id="PR00081">
    <property type="entry name" value="GDHRDH"/>
</dbReference>
<name>A0A2H3JSB1_WOLCO</name>
<proteinExistence type="inferred from homology"/>
<keyword evidence="4" id="KW-1185">Reference proteome</keyword>
<dbReference type="Gene3D" id="3.40.50.720">
    <property type="entry name" value="NAD(P)-binding Rossmann-like Domain"/>
    <property type="match status" value="1"/>
</dbReference>
<gene>
    <name evidence="3" type="ORF">WOLCODRAFT_139277</name>
</gene>
<dbReference type="FunFam" id="3.40.50.720:FF:000084">
    <property type="entry name" value="Short-chain dehydrogenase reductase"/>
    <property type="match status" value="1"/>
</dbReference>
<dbReference type="InterPro" id="IPR036291">
    <property type="entry name" value="NAD(P)-bd_dom_sf"/>
</dbReference>
<keyword evidence="2" id="KW-0521">NADP</keyword>
<dbReference type="GO" id="GO:0048038">
    <property type="term" value="F:quinone binding"/>
    <property type="evidence" value="ECO:0007669"/>
    <property type="project" value="TreeGrafter"/>
</dbReference>
<dbReference type="InterPro" id="IPR020904">
    <property type="entry name" value="Sc_DH/Rdtase_CS"/>
</dbReference>
<dbReference type="EMBL" id="KB468168">
    <property type="protein sequence ID" value="PCH44831.1"/>
    <property type="molecule type" value="Genomic_DNA"/>
</dbReference>
<dbReference type="PANTHER" id="PTHR42760">
    <property type="entry name" value="SHORT-CHAIN DEHYDROGENASES/REDUCTASES FAMILY MEMBER"/>
    <property type="match status" value="1"/>
</dbReference>
<dbReference type="PRINTS" id="PR00080">
    <property type="entry name" value="SDRFAMILY"/>
</dbReference>
<organism evidence="3 4">
    <name type="scientific">Wolfiporia cocos (strain MD-104)</name>
    <name type="common">Brown rot fungus</name>
    <dbReference type="NCBI Taxonomy" id="742152"/>
    <lineage>
        <taxon>Eukaryota</taxon>
        <taxon>Fungi</taxon>
        <taxon>Dikarya</taxon>
        <taxon>Basidiomycota</taxon>
        <taxon>Agaricomycotina</taxon>
        <taxon>Agaricomycetes</taxon>
        <taxon>Polyporales</taxon>
        <taxon>Phaeolaceae</taxon>
        <taxon>Wolfiporia</taxon>
    </lineage>
</organism>
<dbReference type="PROSITE" id="PS00061">
    <property type="entry name" value="ADH_SHORT"/>
    <property type="match status" value="1"/>
</dbReference>
<dbReference type="AlphaFoldDB" id="A0A2H3JSB1"/>
<comment type="similarity">
    <text evidence="1">Belongs to the short-chain dehydrogenases/reductases (SDR) family.</text>
</comment>
<accession>A0A2H3JSB1</accession>
<dbReference type="OrthoDB" id="498125at2759"/>
<dbReference type="OMA" id="GGMSVRC"/>
<evidence type="ECO:0000256" key="2">
    <source>
        <dbReference type="ARBA" id="ARBA00022857"/>
    </source>
</evidence>
<evidence type="ECO:0000313" key="4">
    <source>
        <dbReference type="Proteomes" id="UP000218811"/>
    </source>
</evidence>
<reference evidence="3 4" key="1">
    <citation type="journal article" date="2012" name="Science">
        <title>The Paleozoic origin of enzymatic lignin decomposition reconstructed from 31 fungal genomes.</title>
        <authorList>
            <person name="Floudas D."/>
            <person name="Binder M."/>
            <person name="Riley R."/>
            <person name="Barry K."/>
            <person name="Blanchette R.A."/>
            <person name="Henrissat B."/>
            <person name="Martinez A.T."/>
            <person name="Otillar R."/>
            <person name="Spatafora J.W."/>
            <person name="Yadav J.S."/>
            <person name="Aerts A."/>
            <person name="Benoit I."/>
            <person name="Boyd A."/>
            <person name="Carlson A."/>
            <person name="Copeland A."/>
            <person name="Coutinho P.M."/>
            <person name="de Vries R.P."/>
            <person name="Ferreira P."/>
            <person name="Findley K."/>
            <person name="Foster B."/>
            <person name="Gaskell J."/>
            <person name="Glotzer D."/>
            <person name="Gorecki P."/>
            <person name="Heitman J."/>
            <person name="Hesse C."/>
            <person name="Hori C."/>
            <person name="Igarashi K."/>
            <person name="Jurgens J.A."/>
            <person name="Kallen N."/>
            <person name="Kersten P."/>
            <person name="Kohler A."/>
            <person name="Kuees U."/>
            <person name="Kumar T.K.A."/>
            <person name="Kuo A."/>
            <person name="LaButti K."/>
            <person name="Larrondo L.F."/>
            <person name="Lindquist E."/>
            <person name="Ling A."/>
            <person name="Lombard V."/>
            <person name="Lucas S."/>
            <person name="Lundell T."/>
            <person name="Martin R."/>
            <person name="McLaughlin D.J."/>
            <person name="Morgenstern I."/>
            <person name="Morin E."/>
            <person name="Murat C."/>
            <person name="Nagy L.G."/>
            <person name="Nolan M."/>
            <person name="Ohm R.A."/>
            <person name="Patyshakuliyeva A."/>
            <person name="Rokas A."/>
            <person name="Ruiz-Duenas F.J."/>
            <person name="Sabat G."/>
            <person name="Salamov A."/>
            <person name="Samejima M."/>
            <person name="Schmutz J."/>
            <person name="Slot J.C."/>
            <person name="St John F."/>
            <person name="Stenlid J."/>
            <person name="Sun H."/>
            <person name="Sun S."/>
            <person name="Syed K."/>
            <person name="Tsang A."/>
            <person name="Wiebenga A."/>
            <person name="Young D."/>
            <person name="Pisabarro A."/>
            <person name="Eastwood D.C."/>
            <person name="Martin F."/>
            <person name="Cullen D."/>
            <person name="Grigoriev I.V."/>
            <person name="Hibbett D.S."/>
        </authorList>
    </citation>
    <scope>NUCLEOTIDE SEQUENCE [LARGE SCALE GENOMIC DNA]</scope>
    <source>
        <strain evidence="3 4">MD-104</strain>
    </source>
</reference>
<dbReference type="InterPro" id="IPR002347">
    <property type="entry name" value="SDR_fam"/>
</dbReference>
<dbReference type="Proteomes" id="UP000218811">
    <property type="component" value="Unassembled WGS sequence"/>
</dbReference>
<dbReference type="STRING" id="742152.A0A2H3JSB1"/>